<evidence type="ECO:0000313" key="2">
    <source>
        <dbReference type="EMBL" id="OXA43348.1"/>
    </source>
</evidence>
<evidence type="ECO:0000313" key="3">
    <source>
        <dbReference type="Proteomes" id="UP000198287"/>
    </source>
</evidence>
<proteinExistence type="predicted"/>
<name>A0A226DEE2_FOLCA</name>
<organism evidence="2 3">
    <name type="scientific">Folsomia candida</name>
    <name type="common">Springtail</name>
    <dbReference type="NCBI Taxonomy" id="158441"/>
    <lineage>
        <taxon>Eukaryota</taxon>
        <taxon>Metazoa</taxon>
        <taxon>Ecdysozoa</taxon>
        <taxon>Arthropoda</taxon>
        <taxon>Hexapoda</taxon>
        <taxon>Collembola</taxon>
        <taxon>Entomobryomorpha</taxon>
        <taxon>Isotomoidea</taxon>
        <taxon>Isotomidae</taxon>
        <taxon>Proisotominae</taxon>
        <taxon>Folsomia</taxon>
    </lineage>
</organism>
<reference evidence="2 3" key="1">
    <citation type="submission" date="2015-12" db="EMBL/GenBank/DDBJ databases">
        <title>The genome of Folsomia candida.</title>
        <authorList>
            <person name="Faddeeva A."/>
            <person name="Derks M.F."/>
            <person name="Anvar Y."/>
            <person name="Smit S."/>
            <person name="Van Straalen N."/>
            <person name="Roelofs D."/>
        </authorList>
    </citation>
    <scope>NUCLEOTIDE SEQUENCE [LARGE SCALE GENOMIC DNA]</scope>
    <source>
        <strain evidence="2 3">VU population</strain>
        <tissue evidence="2">Whole body</tissue>
    </source>
</reference>
<feature type="compositionally biased region" description="Polar residues" evidence="1">
    <location>
        <begin position="33"/>
        <end position="50"/>
    </location>
</feature>
<accession>A0A226DEE2</accession>
<dbReference type="EMBL" id="LNIX01000022">
    <property type="protein sequence ID" value="OXA43348.1"/>
    <property type="molecule type" value="Genomic_DNA"/>
</dbReference>
<evidence type="ECO:0000256" key="1">
    <source>
        <dbReference type="SAM" id="MobiDB-lite"/>
    </source>
</evidence>
<keyword evidence="3" id="KW-1185">Reference proteome</keyword>
<dbReference type="Proteomes" id="UP000198287">
    <property type="component" value="Unassembled WGS sequence"/>
</dbReference>
<protein>
    <submittedName>
        <fullName evidence="2">Uncharacterized protein</fullName>
    </submittedName>
</protein>
<feature type="region of interest" description="Disordered" evidence="1">
    <location>
        <begin position="1"/>
        <end position="50"/>
    </location>
</feature>
<feature type="compositionally biased region" description="Low complexity" evidence="1">
    <location>
        <begin position="7"/>
        <end position="25"/>
    </location>
</feature>
<comment type="caution">
    <text evidence="2">The sequence shown here is derived from an EMBL/GenBank/DDBJ whole genome shotgun (WGS) entry which is preliminary data.</text>
</comment>
<gene>
    <name evidence="2" type="ORF">Fcan01_21862</name>
</gene>
<dbReference type="AlphaFoldDB" id="A0A226DEE2"/>
<sequence length="409" mass="46689">MTRADPTTTISSETVSSSSSSSFASLGLPVPNPTTDASKWSTSARDVTSSRIQTIPQLTQKIKRASYTTHGREPLRNKTAQWHPFTCHKASCSVQNEAFWLGQFPYETYIGEEDDPPEGHFLDKPPTHFDSKDAEEAVRRKYIYGLNSYWKSFKRMYDQGGAQLDLTWLEKLPTPDYIGEFENKLINDTRYPSPGLIVPLICDPRSYLTCEHSLRLSMDASPSTLEPTPTGSCQCHPLYSVEAEPKDRALPKGLQTIRGTSECHGRAMVPCEFGRWVWRAGQQTLNKTESINEDLNYWGEVWTHPPSGDREANFLNPEDLHDYTWDTINSTEKFIFTAKSSPCIANAKCELFYDFNERDSFRRGEIWQGFGIHPIIREMMLMSATKLCKCKFQEGFFHNSMHDCIKQEQ</sequence>